<gene>
    <name evidence="2" type="ORF">FB465_5785</name>
</gene>
<evidence type="ECO:0000313" key="2">
    <source>
        <dbReference type="EMBL" id="TWE20630.1"/>
    </source>
</evidence>
<evidence type="ECO:0000313" key="3">
    <source>
        <dbReference type="Proteomes" id="UP000318416"/>
    </source>
</evidence>
<evidence type="ECO:0000256" key="1">
    <source>
        <dbReference type="SAM" id="MobiDB-lite"/>
    </source>
</evidence>
<sequence>MSKKHTPRNQHADHSTRPYRPGRRGRSRGAPLRQPVALAVAADPADYDCLRRHGMFGEADYASYLRRTEVQLRALRGQGVDVHLRVLEPADFEDFCEEHLLDPQDPVARVAYAADPELAGEPFLYTGERLAGLIPALLEDHLARVRISIGCAALLTAIGWDEEPEERLAAVLQYVSEVYLALAAGAGEGCHRLTLRSVGLVDGDELAASGELRVEAGELSAAGRGVEAFCVTLAAAVAGYGAGELLLHGPAGAGGGRKVYGWALVDGWLRPMSAVEVAAVLAAATGDGAADGPAEAVAPCPGFPLPIQAPAPWEGSAQAGSAEGPSPQAGGVGEAGR</sequence>
<reference evidence="2 3" key="1">
    <citation type="submission" date="2019-06" db="EMBL/GenBank/DDBJ databases">
        <title>Sequencing the genomes of 1000 actinobacteria strains.</title>
        <authorList>
            <person name="Klenk H.-P."/>
        </authorList>
    </citation>
    <scope>NUCLEOTIDE SEQUENCE [LARGE SCALE GENOMIC DNA]</scope>
    <source>
        <strain evidence="2 3">DSM 41649</strain>
    </source>
</reference>
<organism evidence="2 3">
    <name type="scientific">Kitasatospora atroaurantiaca</name>
    <dbReference type="NCBI Taxonomy" id="285545"/>
    <lineage>
        <taxon>Bacteria</taxon>
        <taxon>Bacillati</taxon>
        <taxon>Actinomycetota</taxon>
        <taxon>Actinomycetes</taxon>
        <taxon>Kitasatosporales</taxon>
        <taxon>Streptomycetaceae</taxon>
        <taxon>Kitasatospora</taxon>
    </lineage>
</organism>
<name>A0A561EYE6_9ACTN</name>
<proteinExistence type="predicted"/>
<dbReference type="EMBL" id="VIVR01000001">
    <property type="protein sequence ID" value="TWE20630.1"/>
    <property type="molecule type" value="Genomic_DNA"/>
</dbReference>
<dbReference type="OrthoDB" id="3428054at2"/>
<comment type="caution">
    <text evidence="2">The sequence shown here is derived from an EMBL/GenBank/DDBJ whole genome shotgun (WGS) entry which is preliminary data.</text>
</comment>
<accession>A0A561EYE6</accession>
<dbReference type="RefSeq" id="WP_145795101.1">
    <property type="nucleotide sequence ID" value="NZ_BAAABR010000047.1"/>
</dbReference>
<keyword evidence="3" id="KW-1185">Reference proteome</keyword>
<dbReference type="Proteomes" id="UP000318416">
    <property type="component" value="Unassembled WGS sequence"/>
</dbReference>
<feature type="region of interest" description="Disordered" evidence="1">
    <location>
        <begin position="307"/>
        <end position="337"/>
    </location>
</feature>
<protein>
    <submittedName>
        <fullName evidence="2">Uncharacterized protein</fullName>
    </submittedName>
</protein>
<feature type="region of interest" description="Disordered" evidence="1">
    <location>
        <begin position="1"/>
        <end position="33"/>
    </location>
</feature>
<dbReference type="AlphaFoldDB" id="A0A561EYE6"/>